<dbReference type="NCBIfam" id="TIGR00749">
    <property type="entry name" value="glk"/>
    <property type="match status" value="1"/>
</dbReference>
<evidence type="ECO:0000256" key="3">
    <source>
        <dbReference type="HAMAP-Rule" id="MF_00524"/>
    </source>
</evidence>
<dbReference type="PANTHER" id="PTHR47690">
    <property type="entry name" value="GLUCOKINASE"/>
    <property type="match status" value="1"/>
</dbReference>
<evidence type="ECO:0000256" key="1">
    <source>
        <dbReference type="ARBA" id="ARBA00022679"/>
    </source>
</evidence>
<gene>
    <name evidence="3 5" type="primary">glk</name>
    <name evidence="5" type="ORF">SM611_07355</name>
</gene>
<dbReference type="PANTHER" id="PTHR47690:SF1">
    <property type="entry name" value="GLUCOKINASE"/>
    <property type="match status" value="1"/>
</dbReference>
<sequence length="327" mass="33432">MSWLVADVGGTNARFALVDGPDGVPSDVRSLPTRDHPGLAEAAAAYLEATGARPSAACLAVAGPVAGGTYHLTNAGWPEGTPEAVRAHLGLPHLDVINDFEALALALPRLAERDLIVIGDRAPAAGAPLAVVGPGTGLGVAGLVPTPAGWVPLPGEGGQVDVPAATEREIAVTRLLRAEKGAATAEYLLSGAGLTRIHRYLAALDGEPAQELTAKQICEDRDDPRCDEARLMFCALLGSLAGNVALTLGARGGVYLGGGILPRIVDVLHGSAFRARFEGKPPVESYMRGIPTALIVHPGPALVGAAVRLAQSLPGVPPHARPDLETA</sequence>
<keyword evidence="3" id="KW-0547">Nucleotide-binding</keyword>
<dbReference type="Gene3D" id="3.40.367.20">
    <property type="match status" value="1"/>
</dbReference>
<dbReference type="EC" id="2.7.1.2" evidence="3"/>
<dbReference type="SUPFAM" id="SSF53067">
    <property type="entry name" value="Actin-like ATPase domain"/>
    <property type="match status" value="1"/>
</dbReference>
<dbReference type="InterPro" id="IPR043129">
    <property type="entry name" value="ATPase_NBD"/>
</dbReference>
<dbReference type="RefSeq" id="WP_371948247.1">
    <property type="nucleotide sequence ID" value="NZ_JAXCEI010000003.1"/>
</dbReference>
<dbReference type="HAMAP" id="MF_00524">
    <property type="entry name" value="Glucokinase"/>
    <property type="match status" value="1"/>
</dbReference>
<feature type="binding site" evidence="3">
    <location>
        <begin position="6"/>
        <end position="11"/>
    </location>
    <ligand>
        <name>ATP</name>
        <dbReference type="ChEBI" id="CHEBI:30616"/>
    </ligand>
</feature>
<dbReference type="Pfam" id="PF02685">
    <property type="entry name" value="Glucokinase"/>
    <property type="match status" value="1"/>
</dbReference>
<comment type="subcellular location">
    <subcellularLocation>
        <location evidence="3">Cytoplasm</location>
    </subcellularLocation>
</comment>
<keyword evidence="3" id="KW-0324">Glycolysis</keyword>
<dbReference type="CDD" id="cd24008">
    <property type="entry name" value="ASKHA_NBD_GLK"/>
    <property type="match status" value="1"/>
</dbReference>
<dbReference type="InterPro" id="IPR003836">
    <property type="entry name" value="Glucokinase"/>
</dbReference>
<evidence type="ECO:0000256" key="2">
    <source>
        <dbReference type="ARBA" id="ARBA00022777"/>
    </source>
</evidence>
<comment type="caution">
    <text evidence="5">The sequence shown here is derived from an EMBL/GenBank/DDBJ whole genome shotgun (WGS) entry which is preliminary data.</text>
</comment>
<reference evidence="5 6" key="1">
    <citation type="submission" date="2023-11" db="EMBL/GenBank/DDBJ databases">
        <title>Actinomadura monticuli sp. nov., isolated from volcanic ash.</title>
        <authorList>
            <person name="Lee S.D."/>
            <person name="Yang H."/>
            <person name="Kim I.S."/>
        </authorList>
    </citation>
    <scope>NUCLEOTIDE SEQUENCE [LARGE SCALE GENOMIC DNA]</scope>
    <source>
        <strain evidence="5 6">DLS-62</strain>
    </source>
</reference>
<organism evidence="5 6">
    <name type="scientific">Actinomadura monticuli</name>
    <dbReference type="NCBI Taxonomy" id="3097367"/>
    <lineage>
        <taxon>Bacteria</taxon>
        <taxon>Bacillati</taxon>
        <taxon>Actinomycetota</taxon>
        <taxon>Actinomycetes</taxon>
        <taxon>Streptosporangiales</taxon>
        <taxon>Thermomonosporaceae</taxon>
        <taxon>Actinomadura</taxon>
    </lineage>
</organism>
<dbReference type="Gene3D" id="3.30.420.40">
    <property type="match status" value="1"/>
</dbReference>
<dbReference type="GO" id="GO:0004340">
    <property type="term" value="F:glucokinase activity"/>
    <property type="evidence" value="ECO:0007669"/>
    <property type="project" value="UniProtKB-EC"/>
</dbReference>
<accession>A0ABV4Q6S9</accession>
<protein>
    <recommendedName>
        <fullName evidence="3">Glucokinase</fullName>
        <ecNumber evidence="3">2.7.1.2</ecNumber>
    </recommendedName>
    <alternativeName>
        <fullName evidence="3">Glucose kinase</fullName>
    </alternativeName>
</protein>
<evidence type="ECO:0000313" key="6">
    <source>
        <dbReference type="Proteomes" id="UP001569963"/>
    </source>
</evidence>
<dbReference type="Proteomes" id="UP001569963">
    <property type="component" value="Unassembled WGS sequence"/>
</dbReference>
<name>A0ABV4Q6S9_9ACTN</name>
<evidence type="ECO:0000313" key="5">
    <source>
        <dbReference type="EMBL" id="MFA1538738.1"/>
    </source>
</evidence>
<keyword evidence="1 3" id="KW-0808">Transferase</keyword>
<keyword evidence="3" id="KW-0067">ATP-binding</keyword>
<proteinExistence type="inferred from homology"/>
<dbReference type="EMBL" id="JAXCEI010000003">
    <property type="protein sequence ID" value="MFA1538738.1"/>
    <property type="molecule type" value="Genomic_DNA"/>
</dbReference>
<evidence type="ECO:0000256" key="4">
    <source>
        <dbReference type="RuleBase" id="RU004046"/>
    </source>
</evidence>
<keyword evidence="2 3" id="KW-0418">Kinase</keyword>
<comment type="similarity">
    <text evidence="3 4">Belongs to the bacterial glucokinase family.</text>
</comment>
<keyword evidence="3" id="KW-0963">Cytoplasm</keyword>
<comment type="catalytic activity">
    <reaction evidence="3">
        <text>D-glucose + ATP = D-glucose 6-phosphate + ADP + H(+)</text>
        <dbReference type="Rhea" id="RHEA:17825"/>
        <dbReference type="ChEBI" id="CHEBI:4167"/>
        <dbReference type="ChEBI" id="CHEBI:15378"/>
        <dbReference type="ChEBI" id="CHEBI:30616"/>
        <dbReference type="ChEBI" id="CHEBI:61548"/>
        <dbReference type="ChEBI" id="CHEBI:456216"/>
        <dbReference type="EC" id="2.7.1.2"/>
    </reaction>
</comment>
<keyword evidence="6" id="KW-1185">Reference proteome</keyword>
<dbReference type="InterPro" id="IPR050201">
    <property type="entry name" value="Bacterial_glucokinase"/>
</dbReference>